<organism evidence="9">
    <name type="scientific">Ricinus communis</name>
    <name type="common">Castor bean</name>
    <dbReference type="NCBI Taxonomy" id="3988"/>
    <lineage>
        <taxon>Eukaryota</taxon>
        <taxon>Viridiplantae</taxon>
        <taxon>Streptophyta</taxon>
        <taxon>Embryophyta</taxon>
        <taxon>Tracheophyta</taxon>
        <taxon>Spermatophyta</taxon>
        <taxon>Magnoliopsida</taxon>
        <taxon>eudicotyledons</taxon>
        <taxon>Gunneridae</taxon>
        <taxon>Pentapetalae</taxon>
        <taxon>rosids</taxon>
        <taxon>fabids</taxon>
        <taxon>Malpighiales</taxon>
        <taxon>Euphorbiaceae</taxon>
        <taxon>Acalyphoideae</taxon>
        <taxon>Acalypheae</taxon>
        <taxon>Ricinus</taxon>
    </lineage>
</organism>
<dbReference type="SMR" id="B9SA35"/>
<comment type="similarity">
    <text evidence="1">Belongs to the 2S seed storage albumins family.</text>
</comment>
<feature type="chain" id="PRO_5008411589" evidence="5">
    <location>
        <begin position="25"/>
        <end position="258"/>
    </location>
</feature>
<dbReference type="InterPro" id="IPR036312">
    <property type="entry name" value="Bifun_inhib/LTP/seed_sf"/>
</dbReference>
<evidence type="ECO:0000256" key="1">
    <source>
        <dbReference type="ARBA" id="ARBA00008262"/>
    </source>
</evidence>
<reference evidence="9" key="2">
    <citation type="journal article" date="2010" name="Nat. Biotechnol.">
        <title>Draft genome sequence of the oilseed species Ricinus communis.</title>
        <authorList>
            <person name="Chan A.P."/>
            <person name="Crabtree J."/>
            <person name="Zhao Q."/>
            <person name="Lorenzi H."/>
            <person name="Orvis J."/>
            <person name="Puiu D."/>
            <person name="Melake-Berhan A."/>
            <person name="Jones K.M."/>
            <person name="Redman J."/>
            <person name="Chen G."/>
            <person name="Cahoon E.B."/>
            <person name="Gedil M."/>
            <person name="Stanke M."/>
            <person name="Haas B.J."/>
            <person name="Wortman J.R."/>
            <person name="Fraser-Liggett C.M."/>
            <person name="Ravel J."/>
            <person name="Rabinowicz P.D."/>
        </authorList>
    </citation>
    <scope>NUCLEOTIDE SEQUENCE [LARGE SCALE GENOMIC DNA]</scope>
    <source>
        <strain evidence="9">cv. Hale</strain>
    </source>
</reference>
<dbReference type="InterPro" id="IPR000617">
    <property type="entry name" value="Napin/2SS/CON"/>
</dbReference>
<feature type="region of interest" description="Disordered" evidence="4">
    <location>
        <begin position="64"/>
        <end position="87"/>
    </location>
</feature>
<dbReference type="PRINTS" id="PR00496">
    <property type="entry name" value="NAPIN"/>
</dbReference>
<dbReference type="Proteomes" id="UP000008311">
    <property type="component" value="Unassembled WGS sequence"/>
</dbReference>
<dbReference type="InterPro" id="IPR016140">
    <property type="entry name" value="Bifunc_inhib/LTP/seed_store"/>
</dbReference>
<dbReference type="SUPFAM" id="SSF47699">
    <property type="entry name" value="Bifunctional inhibitor/lipid-transfer protein/seed storage 2S albumin"/>
    <property type="match status" value="2"/>
</dbReference>
<feature type="compositionally biased region" description="Basic and acidic residues" evidence="4">
    <location>
        <begin position="73"/>
        <end position="83"/>
    </location>
</feature>
<feature type="domain" description="Bifunctional inhibitor/plant lipid transfer protein/seed storage helical" evidence="6">
    <location>
        <begin position="61"/>
        <end position="149"/>
    </location>
</feature>
<dbReference type="CDD" id="cd00261">
    <property type="entry name" value="AAI_SS"/>
    <property type="match status" value="2"/>
</dbReference>
<feature type="signal peptide" evidence="5">
    <location>
        <begin position="1"/>
        <end position="24"/>
    </location>
</feature>
<gene>
    <name evidence="7" type="ORF">RCOM_0184110</name>
    <name evidence="8" type="ORF">RCOM_0184120</name>
</gene>
<sequence length="258" mass="29290">MAKLIPTIALVSVLLFIIANASFAYRTTITTIEIDESKGEREGSSSQQCRQEVQRKDLSSCERYLRQSSSRRSPGEEVLRMPGDENQQQESQQLQQCCNQVKQVRDECQCEAIKYIAEDQIQQGQLHGEESERVAQRAGEIVSSCGVRCMRQTRTNPSQQGCRGQIQEQQNLRQCQEYIKQQVSGQGPRRSDNQERSLRGCCDHLKQMQSQCRCEGLRQAIEQQQSQGQLQGQDVFEAFRTAANLPSMCGVSPTECRF</sequence>
<evidence type="ECO:0000259" key="6">
    <source>
        <dbReference type="SMART" id="SM00499"/>
    </source>
</evidence>
<dbReference type="FunCoup" id="B9SA35">
    <property type="interactions" value="123"/>
</dbReference>
<keyword evidence="2 5" id="KW-0732">Signal</keyword>
<dbReference type="AlphaFoldDB" id="B9SA35"/>
<evidence type="ECO:0000256" key="5">
    <source>
        <dbReference type="SAM" id="SignalP"/>
    </source>
</evidence>
<dbReference type="Gene3D" id="1.10.110.10">
    <property type="entry name" value="Plant lipid-transfer and hydrophobic proteins"/>
    <property type="match status" value="2"/>
</dbReference>
<evidence type="ECO:0000313" key="8">
    <source>
        <dbReference type="EMBL" id="EEF39553.1"/>
    </source>
</evidence>
<keyword evidence="9" id="KW-1185">Reference proteome</keyword>
<evidence type="ECO:0000313" key="9">
    <source>
        <dbReference type="Proteomes" id="UP000008311"/>
    </source>
</evidence>
<dbReference type="PANTHER" id="PTHR35496">
    <property type="entry name" value="2S SEED STORAGE PROTEIN 1-RELATED"/>
    <property type="match status" value="1"/>
</dbReference>
<dbReference type="InParanoid" id="B9SA35"/>
<proteinExistence type="inferred from homology"/>
<protein>
    <submittedName>
        <fullName evidence="7">Sweet protein mabinlin-1 chain A</fullName>
    </submittedName>
    <submittedName>
        <fullName evidence="8">Sweet protein mabinlin-1, chain B</fullName>
    </submittedName>
</protein>
<reference evidence="7" key="1">
    <citation type="submission" date="2008-10" db="EMBL/GenBank/DDBJ databases">
        <authorList>
            <person name="Chan A."/>
            <person name="Puiu D."/>
            <person name="Melake A."/>
            <person name="Orvis J."/>
            <person name="Zhao Q."/>
            <person name="Wortman J."/>
            <person name="Utterback T."/>
            <person name="Rosovitz M.J."/>
            <person name="Inman J.M."/>
            <person name="Amedeo P."/>
            <person name="Schobel S."/>
            <person name="Galinsky K."/>
            <person name="Fraser C."/>
            <person name="Ravel J."/>
            <person name="Rabinowicz P."/>
        </authorList>
    </citation>
    <scope>NUCLEOTIDE SEQUENCE [LARGE SCALE GENOMIC DNA]</scope>
</reference>
<dbReference type="OrthoDB" id="847254at2759"/>
<evidence type="ECO:0000256" key="2">
    <source>
        <dbReference type="ARBA" id="ARBA00022729"/>
    </source>
</evidence>
<evidence type="ECO:0000313" key="7">
    <source>
        <dbReference type="EMBL" id="EEF39552.1"/>
    </source>
</evidence>
<dbReference type="KEGG" id="rcu:8280732"/>
<keyword evidence="3" id="KW-1015">Disulfide bond</keyword>
<dbReference type="Allergome" id="614">
    <property type="allergen name" value="Ric c 1"/>
</dbReference>
<dbReference type="PANTHER" id="PTHR35496:SF20">
    <property type="entry name" value="2S SEED STORAGE PROTEIN 1-RELATED"/>
    <property type="match status" value="1"/>
</dbReference>
<dbReference type="Pfam" id="PF00234">
    <property type="entry name" value="Tryp_alpha_amyl"/>
    <property type="match status" value="2"/>
</dbReference>
<dbReference type="GO" id="GO:0045735">
    <property type="term" value="F:nutrient reservoir activity"/>
    <property type="evidence" value="ECO:0007669"/>
    <property type="project" value="InterPro"/>
</dbReference>
<evidence type="ECO:0000256" key="4">
    <source>
        <dbReference type="SAM" id="MobiDB-lite"/>
    </source>
</evidence>
<dbReference type="KEGG" id="rcu:8280733"/>
<dbReference type="SMART" id="SM00499">
    <property type="entry name" value="AAI"/>
    <property type="match status" value="2"/>
</dbReference>
<feature type="domain" description="Bifunctional inhibitor/plant lipid transfer protein/seed storage helical" evidence="6">
    <location>
        <begin position="162"/>
        <end position="256"/>
    </location>
</feature>
<dbReference type="EMBL" id="EQ973900">
    <property type="protein sequence ID" value="EEF39552.1"/>
    <property type="molecule type" value="Genomic_DNA"/>
</dbReference>
<evidence type="ECO:0000256" key="3">
    <source>
        <dbReference type="ARBA" id="ARBA00023157"/>
    </source>
</evidence>
<dbReference type="EMBL" id="EQ973900">
    <property type="protein sequence ID" value="EEF39553.1"/>
    <property type="molecule type" value="Genomic_DNA"/>
</dbReference>
<accession>B9SA35</accession>
<dbReference type="STRING" id="3988.B9SA35"/>
<name>B9SA35_RICCO</name>